<dbReference type="Proteomes" id="UP000193900">
    <property type="component" value="Unassembled WGS sequence"/>
</dbReference>
<protein>
    <submittedName>
        <fullName evidence="1">Uncharacterized protein</fullName>
    </submittedName>
</protein>
<gene>
    <name evidence="1" type="ORF">ROA7023_04270</name>
</gene>
<organism evidence="1 2">
    <name type="scientific">Roseisalinus antarcticus</name>
    <dbReference type="NCBI Taxonomy" id="254357"/>
    <lineage>
        <taxon>Bacteria</taxon>
        <taxon>Pseudomonadati</taxon>
        <taxon>Pseudomonadota</taxon>
        <taxon>Alphaproteobacteria</taxon>
        <taxon>Rhodobacterales</taxon>
        <taxon>Roseobacteraceae</taxon>
        <taxon>Roseisalinus</taxon>
    </lineage>
</organism>
<dbReference type="EMBL" id="FWFZ01000047">
    <property type="protein sequence ID" value="SLN76935.1"/>
    <property type="molecule type" value="Genomic_DNA"/>
</dbReference>
<name>A0A1Y5TZR1_9RHOB</name>
<keyword evidence="2" id="KW-1185">Reference proteome</keyword>
<sequence length="44" mass="4820">MKEADEERIAARLAKLMAMICVRNTGIEDLHAGTVSYAQKLVTA</sequence>
<dbReference type="AlphaFoldDB" id="A0A1Y5TZR1"/>
<dbReference type="RefSeq" id="WP_268808032.1">
    <property type="nucleotide sequence ID" value="NZ_FWFZ01000047.1"/>
</dbReference>
<accession>A0A1Y5TZR1</accession>
<proteinExistence type="predicted"/>
<reference evidence="1 2" key="1">
    <citation type="submission" date="2017-03" db="EMBL/GenBank/DDBJ databases">
        <authorList>
            <person name="Afonso C.L."/>
            <person name="Miller P.J."/>
            <person name="Scott M.A."/>
            <person name="Spackman E."/>
            <person name="Goraichik I."/>
            <person name="Dimitrov K.M."/>
            <person name="Suarez D.L."/>
            <person name="Swayne D.E."/>
        </authorList>
    </citation>
    <scope>NUCLEOTIDE SEQUENCE [LARGE SCALE GENOMIC DNA]</scope>
    <source>
        <strain evidence="1 2">CECT 7023</strain>
    </source>
</reference>
<evidence type="ECO:0000313" key="2">
    <source>
        <dbReference type="Proteomes" id="UP000193900"/>
    </source>
</evidence>
<evidence type="ECO:0000313" key="1">
    <source>
        <dbReference type="EMBL" id="SLN76935.1"/>
    </source>
</evidence>